<evidence type="ECO:0000256" key="2">
    <source>
        <dbReference type="ARBA" id="ARBA00023239"/>
    </source>
</evidence>
<dbReference type="Gene3D" id="3.20.20.70">
    <property type="entry name" value="Aldolase class I"/>
    <property type="match status" value="1"/>
</dbReference>
<dbReference type="AlphaFoldDB" id="A0A219B622"/>
<dbReference type="PRINTS" id="PR00146">
    <property type="entry name" value="DHPICSNTHASE"/>
</dbReference>
<reference evidence="7" key="1">
    <citation type="submission" date="2017-05" db="EMBL/GenBank/DDBJ databases">
        <authorList>
            <person name="Lin X."/>
        </authorList>
    </citation>
    <scope>NUCLEOTIDE SEQUENCE [LARGE SCALE GENOMIC DNA]</scope>
    <source>
        <strain evidence="7">JLT2012</strain>
    </source>
</reference>
<keyword evidence="7" id="KW-1185">Reference proteome</keyword>
<feature type="active site" description="Proton donor/acceptor" evidence="4">
    <location>
        <position position="141"/>
    </location>
</feature>
<proteinExistence type="inferred from homology"/>
<dbReference type="EMBL" id="NFZT01000001">
    <property type="protein sequence ID" value="OWV33593.1"/>
    <property type="molecule type" value="Genomic_DNA"/>
</dbReference>
<dbReference type="PANTHER" id="PTHR12128">
    <property type="entry name" value="DIHYDRODIPICOLINATE SYNTHASE"/>
    <property type="match status" value="1"/>
</dbReference>
<accession>A0A219B622</accession>
<comment type="caution">
    <text evidence="6">The sequence shown here is derived from an EMBL/GenBank/DDBJ whole genome shotgun (WGS) entry which is preliminary data.</text>
</comment>
<organism evidence="6 7">
    <name type="scientific">Pacificimonas flava</name>
    <dbReference type="NCBI Taxonomy" id="1234595"/>
    <lineage>
        <taxon>Bacteria</taxon>
        <taxon>Pseudomonadati</taxon>
        <taxon>Pseudomonadota</taxon>
        <taxon>Alphaproteobacteria</taxon>
        <taxon>Sphingomonadales</taxon>
        <taxon>Sphingosinicellaceae</taxon>
        <taxon>Pacificimonas</taxon>
    </lineage>
</organism>
<dbReference type="OrthoDB" id="9778880at2"/>
<name>A0A219B622_9SPHN</name>
<dbReference type="Pfam" id="PF00701">
    <property type="entry name" value="DHDPS"/>
    <property type="match status" value="1"/>
</dbReference>
<sequence>MADKRARAPWQGYIPAITTPFAADASFDRSAFAQLLEWLHAEGMHGLVVAGTTGEWPVLSDAERADLFAAAGQQLSGKLPLIAGCSDYTAARVLAHAAAAHQAGFDGILVTPPPYIRPNAAEIYEFYASISEHTPLPICVYNWPPGTGIDMELELLERLATLENVVAIKQSTSDLRRFAQTFFALNDQVRVFGHSMDEHGLALLEARGGDGTMGAGGVLGRTHADFYNHLWAGEIDQARACGQKDRLILDEWYTKDLVGRFGSGPAILKAALNAQGLPGGYVRRPLFDVEGDHLADIQETLRKLGKL</sequence>
<dbReference type="CDD" id="cd00408">
    <property type="entry name" value="DHDPS-like"/>
    <property type="match status" value="1"/>
</dbReference>
<protein>
    <submittedName>
        <fullName evidence="6">Dihydrodipicolinate synthase family protein</fullName>
    </submittedName>
</protein>
<comment type="similarity">
    <text evidence="1 3">Belongs to the DapA family.</text>
</comment>
<feature type="active site" description="Schiff-base intermediate with substrate" evidence="4">
    <location>
        <position position="169"/>
    </location>
</feature>
<evidence type="ECO:0000256" key="3">
    <source>
        <dbReference type="PIRNR" id="PIRNR001365"/>
    </source>
</evidence>
<keyword evidence="2 3" id="KW-0456">Lyase</keyword>
<evidence type="ECO:0000313" key="7">
    <source>
        <dbReference type="Proteomes" id="UP000198462"/>
    </source>
</evidence>
<feature type="binding site" evidence="5">
    <location>
        <position position="53"/>
    </location>
    <ligand>
        <name>pyruvate</name>
        <dbReference type="ChEBI" id="CHEBI:15361"/>
    </ligand>
</feature>
<dbReference type="PIRSF" id="PIRSF001365">
    <property type="entry name" value="DHDPS"/>
    <property type="match status" value="1"/>
</dbReference>
<dbReference type="RefSeq" id="WP_088712366.1">
    <property type="nucleotide sequence ID" value="NZ_NFZT01000001.1"/>
</dbReference>
<evidence type="ECO:0000256" key="1">
    <source>
        <dbReference type="ARBA" id="ARBA00007592"/>
    </source>
</evidence>
<dbReference type="SMART" id="SM01130">
    <property type="entry name" value="DHDPS"/>
    <property type="match status" value="1"/>
</dbReference>
<evidence type="ECO:0000256" key="5">
    <source>
        <dbReference type="PIRSR" id="PIRSR001365-2"/>
    </source>
</evidence>
<evidence type="ECO:0000256" key="4">
    <source>
        <dbReference type="PIRSR" id="PIRSR001365-1"/>
    </source>
</evidence>
<evidence type="ECO:0000313" key="6">
    <source>
        <dbReference type="EMBL" id="OWV33593.1"/>
    </source>
</evidence>
<dbReference type="InterPro" id="IPR002220">
    <property type="entry name" value="DapA-like"/>
</dbReference>
<dbReference type="SUPFAM" id="SSF51569">
    <property type="entry name" value="Aldolase"/>
    <property type="match status" value="1"/>
</dbReference>
<dbReference type="PANTHER" id="PTHR12128:SF66">
    <property type="entry name" value="4-HYDROXY-2-OXOGLUTARATE ALDOLASE, MITOCHONDRIAL"/>
    <property type="match status" value="1"/>
</dbReference>
<gene>
    <name evidence="6" type="ORF">B5C34_09045</name>
</gene>
<dbReference type="GO" id="GO:0008840">
    <property type="term" value="F:4-hydroxy-tetrahydrodipicolinate synthase activity"/>
    <property type="evidence" value="ECO:0007669"/>
    <property type="project" value="TreeGrafter"/>
</dbReference>
<dbReference type="InterPro" id="IPR013785">
    <property type="entry name" value="Aldolase_TIM"/>
</dbReference>
<dbReference type="Proteomes" id="UP000198462">
    <property type="component" value="Unassembled WGS sequence"/>
</dbReference>